<dbReference type="EMBL" id="JAPDOD010000046">
    <property type="protein sequence ID" value="MDA0165389.1"/>
    <property type="molecule type" value="Genomic_DNA"/>
</dbReference>
<dbReference type="Gene3D" id="1.10.101.10">
    <property type="entry name" value="PGBD-like superfamily/PGBD"/>
    <property type="match status" value="1"/>
</dbReference>
<evidence type="ECO:0000313" key="3">
    <source>
        <dbReference type="EMBL" id="MDA0165389.1"/>
    </source>
</evidence>
<feature type="region of interest" description="Disordered" evidence="1">
    <location>
        <begin position="194"/>
        <end position="216"/>
    </location>
</feature>
<dbReference type="InterPro" id="IPR036366">
    <property type="entry name" value="PGBDSf"/>
</dbReference>
<reference evidence="3" key="1">
    <citation type="submission" date="2022-10" db="EMBL/GenBank/DDBJ databases">
        <title>The WGS of Solirubrobacter ginsenosidimutans DSM 21036.</title>
        <authorList>
            <person name="Jiang Z."/>
        </authorList>
    </citation>
    <scope>NUCLEOTIDE SEQUENCE</scope>
    <source>
        <strain evidence="3">DSM 21036</strain>
    </source>
</reference>
<accession>A0A9X3S460</accession>
<protein>
    <submittedName>
        <fullName evidence="3">Peptidoglycan-binding protein</fullName>
    </submittedName>
</protein>
<dbReference type="InterPro" id="IPR036365">
    <property type="entry name" value="PGBD-like_sf"/>
</dbReference>
<gene>
    <name evidence="3" type="ORF">OM076_34285</name>
</gene>
<organism evidence="3 4">
    <name type="scientific">Solirubrobacter ginsenosidimutans</name>
    <dbReference type="NCBI Taxonomy" id="490573"/>
    <lineage>
        <taxon>Bacteria</taxon>
        <taxon>Bacillati</taxon>
        <taxon>Actinomycetota</taxon>
        <taxon>Thermoleophilia</taxon>
        <taxon>Solirubrobacterales</taxon>
        <taxon>Solirubrobacteraceae</taxon>
        <taxon>Solirubrobacter</taxon>
    </lineage>
</organism>
<dbReference type="RefSeq" id="WP_270044647.1">
    <property type="nucleotide sequence ID" value="NZ_JAPDOD010000046.1"/>
</dbReference>
<evidence type="ECO:0000259" key="2">
    <source>
        <dbReference type="Pfam" id="PF01471"/>
    </source>
</evidence>
<dbReference type="Proteomes" id="UP001149140">
    <property type="component" value="Unassembled WGS sequence"/>
</dbReference>
<dbReference type="Pfam" id="PF01471">
    <property type="entry name" value="PG_binding_1"/>
    <property type="match status" value="1"/>
</dbReference>
<dbReference type="SUPFAM" id="SSF47090">
    <property type="entry name" value="PGBD-like"/>
    <property type="match status" value="1"/>
</dbReference>
<sequence length="216" mass="22624">MRGTDVRVLQDFLTKAGVKTTVDGQYGPNTTSRVRTWERKSSLPVNGRMTREDAATLRGQVAQDQAGLQNTGGVQPVAAPTAKATLGSDGLAVAPAGAPPEVAAVIAAANKIVGKPYKYGGGHGDWEDSGYDCSGSESYALHGADLVSRPMDSTEFMSYGEAGPGTWITSYANSGHSYLVVAGLRFDTGWNGGNGPKWSTEMRPGDGYTARHPEGL</sequence>
<dbReference type="SUPFAM" id="SSF54001">
    <property type="entry name" value="Cysteine proteinases"/>
    <property type="match status" value="1"/>
</dbReference>
<evidence type="ECO:0000313" key="4">
    <source>
        <dbReference type="Proteomes" id="UP001149140"/>
    </source>
</evidence>
<proteinExistence type="predicted"/>
<dbReference type="InterPro" id="IPR038765">
    <property type="entry name" value="Papain-like_cys_pep_sf"/>
</dbReference>
<dbReference type="InterPro" id="IPR002477">
    <property type="entry name" value="Peptidoglycan-bd-like"/>
</dbReference>
<evidence type="ECO:0000256" key="1">
    <source>
        <dbReference type="SAM" id="MobiDB-lite"/>
    </source>
</evidence>
<name>A0A9X3S460_9ACTN</name>
<keyword evidence="4" id="KW-1185">Reference proteome</keyword>
<comment type="caution">
    <text evidence="3">The sequence shown here is derived from an EMBL/GenBank/DDBJ whole genome shotgun (WGS) entry which is preliminary data.</text>
</comment>
<dbReference type="AlphaFoldDB" id="A0A9X3S460"/>
<dbReference type="Gene3D" id="3.90.1720.10">
    <property type="entry name" value="endopeptidase domain like (from Nostoc punctiforme)"/>
    <property type="match status" value="1"/>
</dbReference>
<feature type="domain" description="Peptidoglycan binding-like" evidence="2">
    <location>
        <begin position="2"/>
        <end position="52"/>
    </location>
</feature>